<dbReference type="InterPro" id="IPR005481">
    <property type="entry name" value="BC-like_N"/>
</dbReference>
<comment type="catalytic activity">
    <reaction evidence="7">
        <text>N(6)-biotinyl-L-lysyl-[protein] + hydrogencarbonate + ATP = N(6)-carboxybiotinyl-L-lysyl-[protein] + ADP + phosphate + H(+)</text>
        <dbReference type="Rhea" id="RHEA:13501"/>
        <dbReference type="Rhea" id="RHEA-COMP:10505"/>
        <dbReference type="Rhea" id="RHEA-COMP:10506"/>
        <dbReference type="ChEBI" id="CHEBI:15378"/>
        <dbReference type="ChEBI" id="CHEBI:17544"/>
        <dbReference type="ChEBI" id="CHEBI:30616"/>
        <dbReference type="ChEBI" id="CHEBI:43474"/>
        <dbReference type="ChEBI" id="CHEBI:83144"/>
        <dbReference type="ChEBI" id="CHEBI:83145"/>
        <dbReference type="ChEBI" id="CHEBI:456216"/>
        <dbReference type="EC" id="6.3.4.14"/>
    </reaction>
</comment>
<reference evidence="11" key="1">
    <citation type="submission" date="2022-08" db="EMBL/GenBank/DDBJ databases">
        <title>Genome Sequence of the sulphate-reducing bacterium, Pseudodesulfovibrio portus JCM14722.</title>
        <authorList>
            <person name="Kondo R."/>
            <person name="Kataoka T."/>
        </authorList>
    </citation>
    <scope>NUCLEOTIDE SEQUENCE</scope>
    <source>
        <strain evidence="11">JCM 14722</strain>
    </source>
</reference>
<dbReference type="Gene3D" id="3.30.1490.20">
    <property type="entry name" value="ATP-grasp fold, A domain"/>
    <property type="match status" value="1"/>
</dbReference>
<evidence type="ECO:0000256" key="8">
    <source>
        <dbReference type="PROSITE-ProRule" id="PRU00409"/>
    </source>
</evidence>
<evidence type="ECO:0000256" key="2">
    <source>
        <dbReference type="ARBA" id="ARBA00013263"/>
    </source>
</evidence>
<evidence type="ECO:0000256" key="1">
    <source>
        <dbReference type="ARBA" id="ARBA00003761"/>
    </source>
</evidence>
<dbReference type="Gene3D" id="3.40.50.20">
    <property type="match status" value="1"/>
</dbReference>
<keyword evidence="12" id="KW-1185">Reference proteome</keyword>
<dbReference type="Pfam" id="PF00289">
    <property type="entry name" value="Biotin_carb_N"/>
    <property type="match status" value="1"/>
</dbReference>
<keyword evidence="5 8" id="KW-0067">ATP-binding</keyword>
<accession>A0ABN6RZS7</accession>
<evidence type="ECO:0000256" key="5">
    <source>
        <dbReference type="ARBA" id="ARBA00022840"/>
    </source>
</evidence>
<evidence type="ECO:0000256" key="4">
    <source>
        <dbReference type="ARBA" id="ARBA00022741"/>
    </source>
</evidence>
<evidence type="ECO:0000259" key="10">
    <source>
        <dbReference type="PROSITE" id="PS50979"/>
    </source>
</evidence>
<dbReference type="PANTHER" id="PTHR48095:SF2">
    <property type="entry name" value="BIOTIN CARBOXYLASE, CHLOROPLASTIC"/>
    <property type="match status" value="1"/>
</dbReference>
<proteinExistence type="predicted"/>
<gene>
    <name evidence="11" type="ORF">JCM14722_31090</name>
</gene>
<dbReference type="SMART" id="SM00878">
    <property type="entry name" value="Biotin_carb_C"/>
    <property type="match status" value="1"/>
</dbReference>
<keyword evidence="6" id="KW-0092">Biotin</keyword>
<dbReference type="PROSITE" id="PS50975">
    <property type="entry name" value="ATP_GRASP"/>
    <property type="match status" value="1"/>
</dbReference>
<feature type="domain" description="Biotin carboxylation" evidence="10">
    <location>
        <begin position="7"/>
        <end position="475"/>
    </location>
</feature>
<dbReference type="EC" id="6.3.4.14" evidence="2"/>
<sequence length="475" mass="52856">MNSSTSDRHKVLIANRGEIAMRVMQACQRLGLDFVCVATREDRHSGHVRLARELGGESAVYTITSYLDANELFSVADASGATAVHPGYGFFAEDFRFARRVVRRDRPMEFIGPSWWVIRDLGDKINTKRIARSLGVPTVPGSDRPVYSEIEADEIASSLFEFQVSQGISNGVIMVKASAGGGGMGIEEVGGIEEFRSVFRRIRNYAKRNFGDEGVLIEQRIFDFNHLEVQVVGERSGNRHVHFGTRNCSIQSTGKQKRIEVAPGFAPGVVSYTFDAGRVMDEITRHSLAMAEETRYDNVGTWEWIITPRGEPFLMEVNTRIQVENGVSAVISRVNGEPVDIITEQLRLALGEPLGYNQDAIGFEGVGIEYRLVSENTDNRFTPCAGTITKFGWQDHEWLDVYTQVPTDSAYEIPMEYDPNLALAIIWGKDLAQAKERGLVFLDELVLEGNVAGASGGFHTNVEFLKRKTNGLLEF</sequence>
<dbReference type="Pfam" id="PF02786">
    <property type="entry name" value="CPSase_L_D2"/>
    <property type="match status" value="1"/>
</dbReference>
<evidence type="ECO:0000259" key="9">
    <source>
        <dbReference type="PROSITE" id="PS50975"/>
    </source>
</evidence>
<evidence type="ECO:0000256" key="3">
    <source>
        <dbReference type="ARBA" id="ARBA00022598"/>
    </source>
</evidence>
<protein>
    <recommendedName>
        <fullName evidence="2">biotin carboxylase</fullName>
        <ecNumber evidence="2">6.3.4.14</ecNumber>
    </recommendedName>
</protein>
<comment type="function">
    <text evidence="1">This protein is a component of the acetyl coenzyme A carboxylase complex; first, biotin carboxylase catalyzes the carboxylation of the carrier protein and then the transcarboxylase transfers the carboxyl group to form malonyl-CoA.</text>
</comment>
<dbReference type="SUPFAM" id="SSF51246">
    <property type="entry name" value="Rudiment single hybrid motif"/>
    <property type="match status" value="1"/>
</dbReference>
<dbReference type="Proteomes" id="UP001061361">
    <property type="component" value="Chromosome"/>
</dbReference>
<evidence type="ECO:0000256" key="7">
    <source>
        <dbReference type="ARBA" id="ARBA00048600"/>
    </source>
</evidence>
<dbReference type="InterPro" id="IPR011054">
    <property type="entry name" value="Rudment_hybrid_motif"/>
</dbReference>
<evidence type="ECO:0000313" key="12">
    <source>
        <dbReference type="Proteomes" id="UP001061361"/>
    </source>
</evidence>
<dbReference type="InterPro" id="IPR013815">
    <property type="entry name" value="ATP_grasp_subdomain_1"/>
</dbReference>
<dbReference type="PANTHER" id="PTHR48095">
    <property type="entry name" value="PYRUVATE CARBOXYLASE SUBUNIT A"/>
    <property type="match status" value="1"/>
</dbReference>
<keyword evidence="3" id="KW-0436">Ligase</keyword>
<dbReference type="PROSITE" id="PS50979">
    <property type="entry name" value="BC"/>
    <property type="match status" value="1"/>
</dbReference>
<dbReference type="InterPro" id="IPR005479">
    <property type="entry name" value="CPAse_ATP-bd"/>
</dbReference>
<dbReference type="InterPro" id="IPR011761">
    <property type="entry name" value="ATP-grasp"/>
</dbReference>
<evidence type="ECO:0000256" key="6">
    <source>
        <dbReference type="ARBA" id="ARBA00023267"/>
    </source>
</evidence>
<feature type="domain" description="ATP-grasp" evidence="9">
    <location>
        <begin position="128"/>
        <end position="350"/>
    </location>
</feature>
<name>A0ABN6RZS7_9BACT</name>
<evidence type="ECO:0000313" key="11">
    <source>
        <dbReference type="EMBL" id="BDQ35567.1"/>
    </source>
</evidence>
<dbReference type="Gene3D" id="3.30.470.20">
    <property type="entry name" value="ATP-grasp fold, B domain"/>
    <property type="match status" value="1"/>
</dbReference>
<dbReference type="SUPFAM" id="SSF56059">
    <property type="entry name" value="Glutathione synthetase ATP-binding domain-like"/>
    <property type="match status" value="1"/>
</dbReference>
<dbReference type="EMBL" id="AP026708">
    <property type="protein sequence ID" value="BDQ35567.1"/>
    <property type="molecule type" value="Genomic_DNA"/>
</dbReference>
<dbReference type="InterPro" id="IPR051602">
    <property type="entry name" value="ACC_Biotin_Carboxylase"/>
</dbReference>
<dbReference type="InterPro" id="IPR016185">
    <property type="entry name" value="PreATP-grasp_dom_sf"/>
</dbReference>
<dbReference type="InterPro" id="IPR005482">
    <property type="entry name" value="Biotin_COase_C"/>
</dbReference>
<dbReference type="InterPro" id="IPR011764">
    <property type="entry name" value="Biotin_carboxylation_dom"/>
</dbReference>
<dbReference type="SUPFAM" id="SSF52440">
    <property type="entry name" value="PreATP-grasp domain"/>
    <property type="match status" value="1"/>
</dbReference>
<keyword evidence="4 8" id="KW-0547">Nucleotide-binding</keyword>
<organism evidence="11 12">
    <name type="scientific">Pseudodesulfovibrio portus</name>
    <dbReference type="NCBI Taxonomy" id="231439"/>
    <lineage>
        <taxon>Bacteria</taxon>
        <taxon>Pseudomonadati</taxon>
        <taxon>Thermodesulfobacteriota</taxon>
        <taxon>Desulfovibrionia</taxon>
        <taxon>Desulfovibrionales</taxon>
        <taxon>Desulfovibrionaceae</taxon>
    </lineage>
</organism>
<dbReference type="RefSeq" id="WP_264982461.1">
    <property type="nucleotide sequence ID" value="NZ_AP026708.1"/>
</dbReference>
<dbReference type="Pfam" id="PF02785">
    <property type="entry name" value="Biotin_carb_C"/>
    <property type="match status" value="1"/>
</dbReference>